<proteinExistence type="predicted"/>
<accession>A0A366E4P6</accession>
<dbReference type="GO" id="GO:0003700">
    <property type="term" value="F:DNA-binding transcription factor activity"/>
    <property type="evidence" value="ECO:0007669"/>
    <property type="project" value="InterPro"/>
</dbReference>
<evidence type="ECO:0000256" key="2">
    <source>
        <dbReference type="ARBA" id="ARBA00023125"/>
    </source>
</evidence>
<dbReference type="GO" id="GO:0000976">
    <property type="term" value="F:transcription cis-regulatory region binding"/>
    <property type="evidence" value="ECO:0007669"/>
    <property type="project" value="TreeGrafter"/>
</dbReference>
<comment type="caution">
    <text evidence="5">The sequence shown here is derived from an EMBL/GenBank/DDBJ whole genome shotgun (WGS) entry which is preliminary data.</text>
</comment>
<dbReference type="Gene3D" id="1.10.10.60">
    <property type="entry name" value="Homeodomain-like"/>
    <property type="match status" value="1"/>
</dbReference>
<keyword evidence="3" id="KW-0804">Transcription</keyword>
<dbReference type="InterPro" id="IPR009057">
    <property type="entry name" value="Homeodomain-like_sf"/>
</dbReference>
<dbReference type="AlphaFoldDB" id="A0A366E4P6"/>
<keyword evidence="6" id="KW-1185">Reference proteome</keyword>
<keyword evidence="2" id="KW-0238">DNA-binding</keyword>
<dbReference type="PANTHER" id="PTHR47894:SF1">
    <property type="entry name" value="HTH-TYPE TRANSCRIPTIONAL REGULATOR VQSM"/>
    <property type="match status" value="1"/>
</dbReference>
<organism evidence="5 6">
    <name type="scientific">Nocardia puris</name>
    <dbReference type="NCBI Taxonomy" id="208602"/>
    <lineage>
        <taxon>Bacteria</taxon>
        <taxon>Bacillati</taxon>
        <taxon>Actinomycetota</taxon>
        <taxon>Actinomycetes</taxon>
        <taxon>Mycobacteriales</taxon>
        <taxon>Nocardiaceae</taxon>
        <taxon>Nocardia</taxon>
    </lineage>
</organism>
<evidence type="ECO:0000313" key="6">
    <source>
        <dbReference type="Proteomes" id="UP000252586"/>
    </source>
</evidence>
<dbReference type="Pfam" id="PF12833">
    <property type="entry name" value="HTH_18"/>
    <property type="match status" value="1"/>
</dbReference>
<protein>
    <submittedName>
        <fullName evidence="5">AraC family transcriptional regulator</fullName>
    </submittedName>
</protein>
<gene>
    <name evidence="5" type="ORF">DFR74_101499</name>
</gene>
<dbReference type="EMBL" id="QNRE01000001">
    <property type="protein sequence ID" value="RBO96484.1"/>
    <property type="molecule type" value="Genomic_DNA"/>
</dbReference>
<evidence type="ECO:0000313" key="5">
    <source>
        <dbReference type="EMBL" id="RBO96484.1"/>
    </source>
</evidence>
<reference evidence="5 6" key="1">
    <citation type="submission" date="2018-06" db="EMBL/GenBank/DDBJ databases">
        <title>Genomic Encyclopedia of Type Strains, Phase IV (KMG-IV): sequencing the most valuable type-strain genomes for metagenomic binning, comparative biology and taxonomic classification.</title>
        <authorList>
            <person name="Goeker M."/>
        </authorList>
    </citation>
    <scope>NUCLEOTIDE SEQUENCE [LARGE SCALE GENOMIC DNA]</scope>
    <source>
        <strain evidence="5 6">DSM 44599</strain>
    </source>
</reference>
<dbReference type="SMART" id="SM00342">
    <property type="entry name" value="HTH_ARAC"/>
    <property type="match status" value="1"/>
</dbReference>
<dbReference type="STRING" id="1210090.GCA_001613185_01214"/>
<name>A0A366E4P6_9NOCA</name>
<dbReference type="PROSITE" id="PS01124">
    <property type="entry name" value="HTH_ARAC_FAMILY_2"/>
    <property type="match status" value="1"/>
</dbReference>
<sequence>MWYESTGDRGRVFEWDLPGSGSGVLMLARERGVAAAPGPPSADWELGAVRVLVRRFGGEPGLGLEAGRRCAVRVGGPWGLAALSSSTLRQVIDLAVRYADPGSGLGRLTFREDEREAALVFDDLSVPGDLRPFLAERAFAEIQGIGARLFAAGLPVRRVTFRHGMPAHTRRHRAVFGVEPHFRAAEDALVFAAASLDRRLPRPTKGARDSAARLCRDLLDDRSILTGVAAEVREVLIRDPGVIPDLTEVAAALYMSPRTLSRKLSMEGTTFRVLVDEVRQALSEQLLGHTRMTTEQVASRLGYAESASFIRAFRRWNGCPPRDFRSRAGVRA</sequence>
<dbReference type="SUPFAM" id="SSF46689">
    <property type="entry name" value="Homeodomain-like"/>
    <property type="match status" value="1"/>
</dbReference>
<dbReference type="InterPro" id="IPR018060">
    <property type="entry name" value="HTH_AraC"/>
</dbReference>
<keyword evidence="1" id="KW-0805">Transcription regulation</keyword>
<feature type="domain" description="HTH araC/xylS-type" evidence="4">
    <location>
        <begin position="226"/>
        <end position="327"/>
    </location>
</feature>
<evidence type="ECO:0000256" key="1">
    <source>
        <dbReference type="ARBA" id="ARBA00023015"/>
    </source>
</evidence>
<dbReference type="Proteomes" id="UP000252586">
    <property type="component" value="Unassembled WGS sequence"/>
</dbReference>
<dbReference type="InterPro" id="IPR032687">
    <property type="entry name" value="AraC-type_N"/>
</dbReference>
<dbReference type="Pfam" id="PF12625">
    <property type="entry name" value="Arabinose_bd"/>
    <property type="match status" value="1"/>
</dbReference>
<dbReference type="PANTHER" id="PTHR47894">
    <property type="entry name" value="HTH-TYPE TRANSCRIPTIONAL REGULATOR GADX"/>
    <property type="match status" value="1"/>
</dbReference>
<evidence type="ECO:0000259" key="4">
    <source>
        <dbReference type="PROSITE" id="PS01124"/>
    </source>
</evidence>
<dbReference type="GO" id="GO:0005829">
    <property type="term" value="C:cytosol"/>
    <property type="evidence" value="ECO:0007669"/>
    <property type="project" value="TreeGrafter"/>
</dbReference>
<evidence type="ECO:0000256" key="3">
    <source>
        <dbReference type="ARBA" id="ARBA00023163"/>
    </source>
</evidence>